<dbReference type="GO" id="GO:0046872">
    <property type="term" value="F:metal ion binding"/>
    <property type="evidence" value="ECO:0007669"/>
    <property type="project" value="InterPro"/>
</dbReference>
<evidence type="ECO:0000256" key="5">
    <source>
        <dbReference type="ARBA" id="ARBA00023152"/>
    </source>
</evidence>
<dbReference type="PANTHER" id="PTHR31209:SF0">
    <property type="entry name" value="METALLOENZYME DOMAIN-CONTAINING PROTEIN"/>
    <property type="match status" value="1"/>
</dbReference>
<feature type="compositionally biased region" description="Basic and acidic residues" evidence="6">
    <location>
        <begin position="442"/>
        <end position="452"/>
    </location>
</feature>
<gene>
    <name evidence="8" type="ORF">EZS28_005750</name>
</gene>
<dbReference type="OrthoDB" id="113620at2759"/>
<evidence type="ECO:0000256" key="2">
    <source>
        <dbReference type="ARBA" id="ARBA00002315"/>
    </source>
</evidence>
<dbReference type="SUPFAM" id="SSF53649">
    <property type="entry name" value="Alkaline phosphatase-like"/>
    <property type="match status" value="1"/>
</dbReference>
<sequence>MRKIVAIVLDGVGDLSCEKLGLCTPLEASRKHFLDALAECGTCGAMDSLEPGFPCGSDTAHMLIFGYEPRGIYRGRGAFEALGGGLDMKPGDIAFKSNYGTYDPATNLVITRRADRAMEKIGPILASSINGLKLPHFPEAQITCKYLTEHRCAVRIRASGMSGEVTGTDPLVDYKQLLQSQPLDKSAEALKTSQIINELQKGIIDALSDHPVNIERKKQNKNLANILLLRGPGIQIDIPPFSSLHPHIRPFVFAPTAIVAGVGMTAQMDTFIHPDATGDYFTNFEKKADFFTKMIEITEYNYCFMHVKATDDTGHDGRPVLRRDIIERIDRMMGLILSRLVDSKHELIIQICADHSTPICVKDHSCEPVPFMFCHLDNFKTRYRVILNEKANEYVNCYGQGNEGWKIPFDVNQFRLKTVDQWHNDDQIEKGGESNKLGDQITQKEKEPEQEPDFRITGGCTRFEGVVQLQKISEDGGKLKEQMQRIANLALTSLRPDESQGYAEVECAKGRLGRFGARELIKFAEKILD</sequence>
<dbReference type="Gene3D" id="3.30.70.2130">
    <property type="entry name" value="Metalloenzyme domain"/>
    <property type="match status" value="1"/>
</dbReference>
<dbReference type="AlphaFoldDB" id="A0A5J4WWP3"/>
<evidence type="ECO:0000256" key="3">
    <source>
        <dbReference type="ARBA" id="ARBA00004921"/>
    </source>
</evidence>
<evidence type="ECO:0000313" key="9">
    <source>
        <dbReference type="Proteomes" id="UP000324800"/>
    </source>
</evidence>
<comment type="caution">
    <text evidence="8">The sequence shown here is derived from an EMBL/GenBank/DDBJ whole genome shotgun (WGS) entry which is preliminary data.</text>
</comment>
<reference evidence="8 9" key="1">
    <citation type="submission" date="2019-03" db="EMBL/GenBank/DDBJ databases">
        <title>Single cell metagenomics reveals metabolic interactions within the superorganism composed of flagellate Streblomastix strix and complex community of Bacteroidetes bacteria on its surface.</title>
        <authorList>
            <person name="Treitli S.C."/>
            <person name="Kolisko M."/>
            <person name="Husnik F."/>
            <person name="Keeling P."/>
            <person name="Hampl V."/>
        </authorList>
    </citation>
    <scope>NUCLEOTIDE SEQUENCE [LARGE SCALE GENOMIC DNA]</scope>
    <source>
        <strain evidence="8">ST1C</strain>
    </source>
</reference>
<dbReference type="Gene3D" id="3.40.720.10">
    <property type="entry name" value="Alkaline Phosphatase, subunit A"/>
    <property type="match status" value="2"/>
</dbReference>
<dbReference type="InterPro" id="IPR004456">
    <property type="entry name" value="Pglycerate_mutase_ApgM"/>
</dbReference>
<comment type="pathway">
    <text evidence="3">Carbohydrate degradation.</text>
</comment>
<dbReference type="GO" id="GO:0004619">
    <property type="term" value="F:phosphoglycerate mutase activity"/>
    <property type="evidence" value="ECO:0007669"/>
    <property type="project" value="UniProtKB-EC"/>
</dbReference>
<name>A0A5J4WWP3_9EUKA</name>
<dbReference type="EMBL" id="SNRW01000896">
    <property type="protein sequence ID" value="KAA6398725.1"/>
    <property type="molecule type" value="Genomic_DNA"/>
</dbReference>
<dbReference type="Proteomes" id="UP000324800">
    <property type="component" value="Unassembled WGS sequence"/>
</dbReference>
<feature type="domain" description="Metalloenzyme" evidence="7">
    <location>
        <begin position="3"/>
        <end position="376"/>
    </location>
</feature>
<dbReference type="Pfam" id="PF10143">
    <property type="entry name" value="PhosphMutase"/>
    <property type="match status" value="1"/>
</dbReference>
<dbReference type="GO" id="GO:0006096">
    <property type="term" value="P:glycolytic process"/>
    <property type="evidence" value="ECO:0007669"/>
    <property type="project" value="UniProtKB-KW"/>
</dbReference>
<accession>A0A5J4WWP3</accession>
<organism evidence="8 9">
    <name type="scientific">Streblomastix strix</name>
    <dbReference type="NCBI Taxonomy" id="222440"/>
    <lineage>
        <taxon>Eukaryota</taxon>
        <taxon>Metamonada</taxon>
        <taxon>Preaxostyla</taxon>
        <taxon>Oxymonadida</taxon>
        <taxon>Streblomastigidae</taxon>
        <taxon>Streblomastix</taxon>
    </lineage>
</organism>
<comment type="catalytic activity">
    <reaction evidence="1">
        <text>(2R)-2-phosphoglycerate = (2R)-3-phosphoglycerate</text>
        <dbReference type="Rhea" id="RHEA:15901"/>
        <dbReference type="ChEBI" id="CHEBI:58272"/>
        <dbReference type="ChEBI" id="CHEBI:58289"/>
        <dbReference type="EC" id="5.4.2.12"/>
    </reaction>
</comment>
<proteinExistence type="inferred from homology"/>
<dbReference type="Pfam" id="PF01676">
    <property type="entry name" value="Metalloenzyme"/>
    <property type="match status" value="1"/>
</dbReference>
<dbReference type="InterPro" id="IPR006124">
    <property type="entry name" value="Metalloenzyme"/>
</dbReference>
<evidence type="ECO:0000313" key="8">
    <source>
        <dbReference type="EMBL" id="KAA6398725.1"/>
    </source>
</evidence>
<keyword evidence="5" id="KW-0324">Glycolysis</keyword>
<dbReference type="CDD" id="cd16011">
    <property type="entry name" value="iPGM_like"/>
    <property type="match status" value="1"/>
</dbReference>
<dbReference type="PANTHER" id="PTHR31209">
    <property type="entry name" value="COFACTOR-INDEPENDENT PHOSPHOGLYCERATE MUTASE"/>
    <property type="match status" value="1"/>
</dbReference>
<evidence type="ECO:0000256" key="6">
    <source>
        <dbReference type="SAM" id="MobiDB-lite"/>
    </source>
</evidence>
<dbReference type="InterPro" id="IPR042253">
    <property type="entry name" value="Pglycerate_mutase_ApgM_sf"/>
</dbReference>
<dbReference type="InterPro" id="IPR017850">
    <property type="entry name" value="Alkaline_phosphatase_core_sf"/>
</dbReference>
<protein>
    <submittedName>
        <fullName evidence="8">Putative 2,3-bisphosphoglycerate-independent phosphoglycerate mutase</fullName>
    </submittedName>
</protein>
<evidence type="ECO:0000259" key="7">
    <source>
        <dbReference type="Pfam" id="PF01676"/>
    </source>
</evidence>
<evidence type="ECO:0000256" key="1">
    <source>
        <dbReference type="ARBA" id="ARBA00000370"/>
    </source>
</evidence>
<comment type="function">
    <text evidence="2">Catalyzes the interconversion of 2-phosphoglycerate and 3-phosphoglycerate.</text>
</comment>
<feature type="region of interest" description="Disordered" evidence="6">
    <location>
        <begin position="426"/>
        <end position="452"/>
    </location>
</feature>
<comment type="similarity">
    <text evidence="4">Belongs to the BPG-independent phosphoglycerate mutase family. A-PGAM subfamily.</text>
</comment>
<evidence type="ECO:0000256" key="4">
    <source>
        <dbReference type="ARBA" id="ARBA00005524"/>
    </source>
</evidence>